<dbReference type="Pfam" id="PF01546">
    <property type="entry name" value="Peptidase_M20"/>
    <property type="match status" value="1"/>
</dbReference>
<gene>
    <name evidence="5" type="ORF">CCE28_08590</name>
</gene>
<dbReference type="GO" id="GO:0016813">
    <property type="term" value="F:hydrolase activity, acting on carbon-nitrogen (but not peptide) bonds, in linear amidines"/>
    <property type="evidence" value="ECO:0007669"/>
    <property type="project" value="InterPro"/>
</dbReference>
<dbReference type="InterPro" id="IPR002933">
    <property type="entry name" value="Peptidase_M20"/>
</dbReference>
<dbReference type="Pfam" id="PF07687">
    <property type="entry name" value="M20_dimer"/>
    <property type="match status" value="1"/>
</dbReference>
<dbReference type="Proteomes" id="UP000216024">
    <property type="component" value="Unassembled WGS sequence"/>
</dbReference>
<evidence type="ECO:0000259" key="4">
    <source>
        <dbReference type="Pfam" id="PF07687"/>
    </source>
</evidence>
<feature type="domain" description="Peptidase M20 dimerisation" evidence="4">
    <location>
        <begin position="213"/>
        <end position="312"/>
    </location>
</feature>
<evidence type="ECO:0000256" key="1">
    <source>
        <dbReference type="ARBA" id="ARBA00006153"/>
    </source>
</evidence>
<dbReference type="Gene3D" id="3.30.70.360">
    <property type="match status" value="1"/>
</dbReference>
<dbReference type="RefSeq" id="WP_095132986.1">
    <property type="nucleotide sequence ID" value="NZ_NIBG01000006.1"/>
</dbReference>
<sequence>MITNLHRIRRDIEELSKFNATPGQGLTRFSLTNEDREAREYIKSELTKLGLKVYEDPAGSIFGKRDGINNDLPVIMIGSHFDSVKNGGNFDGPAGIVMALEIMRVLEENNVKTKYPIEFVGMIEEEGGRFGGGVFGSRAMTGKVSTDQLYNNKDEAGIYMAEALRKFGFNPDEIEKAKRAPKDIKAFIELHIEQGPILETENKDIGIVDFIVGINEFKVIVRGRPDHAGTTPMDMRSDALSTASKVISKIDGYAKDASEGTVATVGILNVKPGAANIVPGEVTFTVDIRSKKGDCIRSVKNRIIKCLNEEAHSSGVEIKIIEMLDVNPVKMSDQITESLENNGKSCGFSYIKMLSGAGHDAMVMASITDVGLLFVPSKNGRSHCPEEWTDYEDLQKGIEVIYNTILDLGEEI</sequence>
<feature type="binding site" evidence="3">
    <location>
        <position position="126"/>
    </location>
    <ligand>
        <name>Zn(2+)</name>
        <dbReference type="ChEBI" id="CHEBI:29105"/>
        <label>2</label>
    </ligand>
</feature>
<dbReference type="InterPro" id="IPR010158">
    <property type="entry name" value="Amidase_Cbmase"/>
</dbReference>
<keyword evidence="2 5" id="KW-0378">Hydrolase</keyword>
<keyword evidence="3" id="KW-0479">Metal-binding</keyword>
<keyword evidence="6" id="KW-1185">Reference proteome</keyword>
<feature type="binding site" evidence="3">
    <location>
        <position position="383"/>
    </location>
    <ligand>
        <name>Zn(2+)</name>
        <dbReference type="ChEBI" id="CHEBI:29105"/>
        <label>2</label>
    </ligand>
</feature>
<evidence type="ECO:0000313" key="5">
    <source>
        <dbReference type="EMBL" id="PAB59617.1"/>
    </source>
</evidence>
<dbReference type="PANTHER" id="PTHR32494">
    <property type="entry name" value="ALLANTOATE DEIMINASE-RELATED"/>
    <property type="match status" value="1"/>
</dbReference>
<dbReference type="PIRSF" id="PIRSF001235">
    <property type="entry name" value="Amidase_carbamoylase"/>
    <property type="match status" value="1"/>
</dbReference>
<comment type="cofactor">
    <cofactor evidence="3">
        <name>Zn(2+)</name>
        <dbReference type="ChEBI" id="CHEBI:29105"/>
    </cofactor>
    <text evidence="3">Binds 2 Zn(2+) ions per subunit.</text>
</comment>
<comment type="similarity">
    <text evidence="1">Belongs to the peptidase M20 family.</text>
</comment>
<feature type="binding site" evidence="3">
    <location>
        <position position="191"/>
    </location>
    <ligand>
        <name>Zn(2+)</name>
        <dbReference type="ChEBI" id="CHEBI:29105"/>
        <label>1</label>
    </ligand>
</feature>
<comment type="caution">
    <text evidence="5">The sequence shown here is derived from an EMBL/GenBank/DDBJ whole genome shotgun (WGS) entry which is preliminary data.</text>
</comment>
<dbReference type="SUPFAM" id="SSF53187">
    <property type="entry name" value="Zn-dependent exopeptidases"/>
    <property type="match status" value="1"/>
</dbReference>
<feature type="binding site" evidence="3">
    <location>
        <position position="91"/>
    </location>
    <ligand>
        <name>Zn(2+)</name>
        <dbReference type="ChEBI" id="CHEBI:29105"/>
        <label>1</label>
    </ligand>
</feature>
<dbReference type="EMBL" id="NIBG01000006">
    <property type="protein sequence ID" value="PAB59617.1"/>
    <property type="molecule type" value="Genomic_DNA"/>
</dbReference>
<keyword evidence="3" id="KW-0862">Zinc</keyword>
<evidence type="ECO:0000256" key="2">
    <source>
        <dbReference type="ARBA" id="ARBA00022801"/>
    </source>
</evidence>
<dbReference type="InterPro" id="IPR036264">
    <property type="entry name" value="Bact_exopeptidase_dim_dom"/>
</dbReference>
<dbReference type="InterPro" id="IPR011650">
    <property type="entry name" value="Peptidase_M20_dimer"/>
</dbReference>
<dbReference type="PANTHER" id="PTHR32494:SF5">
    <property type="entry name" value="ALLANTOATE AMIDOHYDROLASE"/>
    <property type="match status" value="1"/>
</dbReference>
<dbReference type="NCBIfam" id="NF006771">
    <property type="entry name" value="PRK09290.1-5"/>
    <property type="match status" value="1"/>
</dbReference>
<name>A0A267MJI4_9FIRM</name>
<evidence type="ECO:0000256" key="3">
    <source>
        <dbReference type="PIRSR" id="PIRSR001235-1"/>
    </source>
</evidence>
<accession>A0A267MJI4</accession>
<organism evidence="5 6">
    <name type="scientific">Anaeromicrobium sediminis</name>
    <dbReference type="NCBI Taxonomy" id="1478221"/>
    <lineage>
        <taxon>Bacteria</taxon>
        <taxon>Bacillati</taxon>
        <taxon>Bacillota</taxon>
        <taxon>Clostridia</taxon>
        <taxon>Peptostreptococcales</taxon>
        <taxon>Thermotaleaceae</taxon>
        <taxon>Anaeromicrobium</taxon>
    </lineage>
</organism>
<dbReference type="Gene3D" id="3.40.630.10">
    <property type="entry name" value="Zn peptidases"/>
    <property type="match status" value="1"/>
</dbReference>
<dbReference type="SUPFAM" id="SSF55031">
    <property type="entry name" value="Bacterial exopeptidase dimerisation domain"/>
    <property type="match status" value="1"/>
</dbReference>
<feature type="binding site" evidence="3">
    <location>
        <position position="80"/>
    </location>
    <ligand>
        <name>Zn(2+)</name>
        <dbReference type="ChEBI" id="CHEBI:29105"/>
        <label>1</label>
    </ligand>
</feature>
<dbReference type="CDD" id="cd03884">
    <property type="entry name" value="M20_bAS"/>
    <property type="match status" value="1"/>
</dbReference>
<proteinExistence type="inferred from homology"/>
<dbReference type="AlphaFoldDB" id="A0A267MJI4"/>
<protein>
    <submittedName>
        <fullName evidence="5">Zn-dependent hydrolase</fullName>
    </submittedName>
</protein>
<dbReference type="GO" id="GO:0046872">
    <property type="term" value="F:metal ion binding"/>
    <property type="evidence" value="ECO:0007669"/>
    <property type="project" value="UniProtKB-KW"/>
</dbReference>
<dbReference type="NCBIfam" id="TIGR01879">
    <property type="entry name" value="hydantase"/>
    <property type="match status" value="1"/>
</dbReference>
<evidence type="ECO:0000313" key="6">
    <source>
        <dbReference type="Proteomes" id="UP000216024"/>
    </source>
</evidence>
<feature type="binding site" evidence="3">
    <location>
        <position position="91"/>
    </location>
    <ligand>
        <name>Zn(2+)</name>
        <dbReference type="ChEBI" id="CHEBI:29105"/>
        <label>2</label>
    </ligand>
</feature>
<dbReference type="OrthoDB" id="9808195at2"/>
<reference evidence="5 6" key="1">
    <citation type="submission" date="2017-06" db="EMBL/GenBank/DDBJ databases">
        <title>Draft genome sequence of anaerobic fermentative bacterium Anaeromicrobium sediminis DY2726D isolated from West Pacific Ocean sediments.</title>
        <authorList>
            <person name="Zeng X."/>
        </authorList>
    </citation>
    <scope>NUCLEOTIDE SEQUENCE [LARGE SCALE GENOMIC DNA]</scope>
    <source>
        <strain evidence="5 6">DY2726D</strain>
    </source>
</reference>